<feature type="transmembrane region" description="Helical" evidence="7">
    <location>
        <begin position="267"/>
        <end position="287"/>
    </location>
</feature>
<evidence type="ECO:0000256" key="5">
    <source>
        <dbReference type="ARBA" id="ARBA00022989"/>
    </source>
</evidence>
<evidence type="ECO:0000256" key="7">
    <source>
        <dbReference type="RuleBase" id="RU363032"/>
    </source>
</evidence>
<feature type="transmembrane region" description="Helical" evidence="7">
    <location>
        <begin position="160"/>
        <end position="184"/>
    </location>
</feature>
<evidence type="ECO:0000256" key="3">
    <source>
        <dbReference type="ARBA" id="ARBA00022475"/>
    </source>
</evidence>
<dbReference type="GO" id="GO:0005886">
    <property type="term" value="C:plasma membrane"/>
    <property type="evidence" value="ECO:0007669"/>
    <property type="project" value="UniProtKB-SubCell"/>
</dbReference>
<dbReference type="CDD" id="cd06261">
    <property type="entry name" value="TM_PBP2"/>
    <property type="match status" value="1"/>
</dbReference>
<dbReference type="InterPro" id="IPR035906">
    <property type="entry name" value="MetI-like_sf"/>
</dbReference>
<dbReference type="Pfam" id="PF00528">
    <property type="entry name" value="BPD_transp_1"/>
    <property type="match status" value="1"/>
</dbReference>
<evidence type="ECO:0000313" key="9">
    <source>
        <dbReference type="EMBL" id="NOU95752.1"/>
    </source>
</evidence>
<evidence type="ECO:0000313" key="10">
    <source>
        <dbReference type="Proteomes" id="UP000641588"/>
    </source>
</evidence>
<dbReference type="InterPro" id="IPR000515">
    <property type="entry name" value="MetI-like"/>
</dbReference>
<dbReference type="AlphaFoldDB" id="A0A972K495"/>
<dbReference type="SUPFAM" id="SSF161098">
    <property type="entry name" value="MetI-like"/>
    <property type="match status" value="1"/>
</dbReference>
<dbReference type="Gene3D" id="1.10.3720.10">
    <property type="entry name" value="MetI-like"/>
    <property type="match status" value="1"/>
</dbReference>
<feature type="transmembrane region" description="Helical" evidence="7">
    <location>
        <begin position="76"/>
        <end position="97"/>
    </location>
</feature>
<organism evidence="9 10">
    <name type="scientific">Paenibacillus foliorum</name>
    <dbReference type="NCBI Taxonomy" id="2654974"/>
    <lineage>
        <taxon>Bacteria</taxon>
        <taxon>Bacillati</taxon>
        <taxon>Bacillota</taxon>
        <taxon>Bacilli</taxon>
        <taxon>Bacillales</taxon>
        <taxon>Paenibacillaceae</taxon>
        <taxon>Paenibacillus</taxon>
    </lineage>
</organism>
<feature type="transmembrane region" description="Helical" evidence="7">
    <location>
        <begin position="14"/>
        <end position="36"/>
    </location>
</feature>
<keyword evidence="2 7" id="KW-0813">Transport</keyword>
<reference evidence="9" key="1">
    <citation type="submission" date="2019-10" db="EMBL/GenBank/DDBJ databases">
        <title>Description of Paenibacillus glebae sp. nov.</title>
        <authorList>
            <person name="Carlier A."/>
            <person name="Qi S."/>
        </authorList>
    </citation>
    <scope>NUCLEOTIDE SEQUENCE</scope>
    <source>
        <strain evidence="9">LMG 31456</strain>
    </source>
</reference>
<gene>
    <name evidence="9" type="ORF">GC093_21360</name>
</gene>
<dbReference type="RefSeq" id="WP_171653984.1">
    <property type="nucleotide sequence ID" value="NZ_WHOD01000080.1"/>
</dbReference>
<evidence type="ECO:0000259" key="8">
    <source>
        <dbReference type="PROSITE" id="PS50928"/>
    </source>
</evidence>
<dbReference type="PANTHER" id="PTHR30193">
    <property type="entry name" value="ABC TRANSPORTER PERMEASE PROTEIN"/>
    <property type="match status" value="1"/>
</dbReference>
<feature type="domain" description="ABC transmembrane type-1" evidence="8">
    <location>
        <begin position="72"/>
        <end position="286"/>
    </location>
</feature>
<keyword evidence="3" id="KW-1003">Cell membrane</keyword>
<dbReference type="PROSITE" id="PS50928">
    <property type="entry name" value="ABC_TM1"/>
    <property type="match status" value="1"/>
</dbReference>
<evidence type="ECO:0000256" key="4">
    <source>
        <dbReference type="ARBA" id="ARBA00022692"/>
    </source>
</evidence>
<protein>
    <submittedName>
        <fullName evidence="9">ABC transporter permease subunit</fullName>
    </submittedName>
</protein>
<comment type="caution">
    <text evidence="9">The sequence shown here is derived from an EMBL/GenBank/DDBJ whole genome shotgun (WGS) entry which is preliminary data.</text>
</comment>
<dbReference type="PANTHER" id="PTHR30193:SF37">
    <property type="entry name" value="INNER MEMBRANE ABC TRANSPORTER PERMEASE PROTEIN YCJO"/>
    <property type="match status" value="1"/>
</dbReference>
<keyword evidence="4 7" id="KW-0812">Transmembrane</keyword>
<sequence>MMRSQTYRHKNSSLIWYLFLLPTFLGILLFMVYPVFESLRLSLYVSRGAIETWAGIENYKTVLSSNVFWKAVYNTFYMGFFQLLLTIPFGFILASLITELKWGKNLFKILLFIPYITSVVAASMLFLFVLHPEFGLLNYFLSMLGLPTSVWLAEPSSARWGAILLGSWHWLGFVVIIFLANLQAISEEIYEAGAIDGATGIQKWLYITIPNMYGTFSFLIVIGWISGLQRFTDVYLLGGLQGSPARSLHTIVGFIYERGFGGSEYGIASAAAYVLFAIILFFTVLNLKLTKMKI</sequence>
<evidence type="ECO:0000256" key="2">
    <source>
        <dbReference type="ARBA" id="ARBA00022448"/>
    </source>
</evidence>
<keyword evidence="5 7" id="KW-1133">Transmembrane helix</keyword>
<comment type="similarity">
    <text evidence="7">Belongs to the binding-protein-dependent transport system permease family.</text>
</comment>
<feature type="transmembrane region" description="Helical" evidence="7">
    <location>
        <begin position="204"/>
        <end position="227"/>
    </location>
</feature>
<evidence type="ECO:0000256" key="1">
    <source>
        <dbReference type="ARBA" id="ARBA00004651"/>
    </source>
</evidence>
<dbReference type="InterPro" id="IPR051393">
    <property type="entry name" value="ABC_transporter_permease"/>
</dbReference>
<feature type="transmembrane region" description="Helical" evidence="7">
    <location>
        <begin position="109"/>
        <end position="130"/>
    </location>
</feature>
<dbReference type="Proteomes" id="UP000641588">
    <property type="component" value="Unassembled WGS sequence"/>
</dbReference>
<comment type="subcellular location">
    <subcellularLocation>
        <location evidence="1 7">Cell membrane</location>
        <topology evidence="1 7">Multi-pass membrane protein</topology>
    </subcellularLocation>
</comment>
<accession>A0A972K495</accession>
<keyword evidence="10" id="KW-1185">Reference proteome</keyword>
<dbReference type="EMBL" id="WHOD01000080">
    <property type="protein sequence ID" value="NOU95752.1"/>
    <property type="molecule type" value="Genomic_DNA"/>
</dbReference>
<name>A0A972K495_9BACL</name>
<dbReference type="GO" id="GO:0055085">
    <property type="term" value="P:transmembrane transport"/>
    <property type="evidence" value="ECO:0007669"/>
    <property type="project" value="InterPro"/>
</dbReference>
<keyword evidence="6 7" id="KW-0472">Membrane</keyword>
<evidence type="ECO:0000256" key="6">
    <source>
        <dbReference type="ARBA" id="ARBA00023136"/>
    </source>
</evidence>
<proteinExistence type="inferred from homology"/>